<keyword evidence="3" id="KW-1185">Reference proteome</keyword>
<proteinExistence type="predicted"/>
<gene>
    <name evidence="2" type="ORF">MRATA1EN1_LOCUS14717</name>
</gene>
<reference evidence="2" key="1">
    <citation type="submission" date="2023-04" db="EMBL/GenBank/DDBJ databases">
        <authorList>
            <consortium name="ELIXIR-Norway"/>
        </authorList>
    </citation>
    <scope>NUCLEOTIDE SEQUENCE [LARGE SCALE GENOMIC DNA]</scope>
</reference>
<dbReference type="Proteomes" id="UP001176941">
    <property type="component" value="Chromosome 25"/>
</dbReference>
<feature type="compositionally biased region" description="Polar residues" evidence="1">
    <location>
        <begin position="109"/>
        <end position="124"/>
    </location>
</feature>
<feature type="region of interest" description="Disordered" evidence="1">
    <location>
        <begin position="172"/>
        <end position="199"/>
    </location>
</feature>
<evidence type="ECO:0000256" key="1">
    <source>
        <dbReference type="SAM" id="MobiDB-lite"/>
    </source>
</evidence>
<evidence type="ECO:0000313" key="3">
    <source>
        <dbReference type="Proteomes" id="UP001176941"/>
    </source>
</evidence>
<name>A0ABN8YX80_RANTA</name>
<protein>
    <submittedName>
        <fullName evidence="2">Uncharacterized protein</fullName>
    </submittedName>
</protein>
<feature type="region of interest" description="Disordered" evidence="1">
    <location>
        <begin position="109"/>
        <end position="159"/>
    </location>
</feature>
<accession>A0ABN8YX80</accession>
<sequence length="360" mass="39307">MENQNQCRWKETAFLRFALQAQGTACCPVATVSGADGGGQLQSEPAVGRPAAPLEWKRCPQRTSLLDSKQLLGRVWQCLPLHWVSVSPTQGSDPTRCVSELPAFQESPQETCSSCLESRQTLSQMGAPAQPRPLPTARPPPEAPDAPKLSPTADGSEGEDGAVLHFLTQRGCETPPGLEQKGFRNPETGSGGEDQDFGSWWPHGSDEMFSIVSFPFYHVPSVYNIDECPWRYVRVRDGAFSCLVCMTLPGTPPAEQVRRRSPGSSPIPNRRTLRVHPCPRPGSRSLLLWDPMCLQAVPPDTTHQSTVVNESPSCPMNLVAKPTPPAALVWPFHLKLQSTWAAENAAASCPQRACLLSRRP</sequence>
<evidence type="ECO:0000313" key="2">
    <source>
        <dbReference type="EMBL" id="CAI9165755.1"/>
    </source>
</evidence>
<feature type="compositionally biased region" description="Pro residues" evidence="1">
    <location>
        <begin position="130"/>
        <end position="144"/>
    </location>
</feature>
<dbReference type="EMBL" id="OX459961">
    <property type="protein sequence ID" value="CAI9165755.1"/>
    <property type="molecule type" value="Genomic_DNA"/>
</dbReference>
<organism evidence="2 3">
    <name type="scientific">Rangifer tarandus platyrhynchus</name>
    <name type="common">Svalbard reindeer</name>
    <dbReference type="NCBI Taxonomy" id="3082113"/>
    <lineage>
        <taxon>Eukaryota</taxon>
        <taxon>Metazoa</taxon>
        <taxon>Chordata</taxon>
        <taxon>Craniata</taxon>
        <taxon>Vertebrata</taxon>
        <taxon>Euteleostomi</taxon>
        <taxon>Mammalia</taxon>
        <taxon>Eutheria</taxon>
        <taxon>Laurasiatheria</taxon>
        <taxon>Artiodactyla</taxon>
        <taxon>Ruminantia</taxon>
        <taxon>Pecora</taxon>
        <taxon>Cervidae</taxon>
        <taxon>Odocoileinae</taxon>
        <taxon>Rangifer</taxon>
    </lineage>
</organism>